<comment type="similarity">
    <text evidence="3">Belongs to the CitM (TC 2.A.11) transporter family.</text>
</comment>
<dbReference type="Pfam" id="PF03600">
    <property type="entry name" value="CitMHS"/>
    <property type="match status" value="1"/>
</dbReference>
<feature type="domain" description="Citrate transporter-like" evidence="11">
    <location>
        <begin position="16"/>
        <end position="337"/>
    </location>
</feature>
<evidence type="ECO:0000256" key="6">
    <source>
        <dbReference type="ARBA" id="ARBA00022692"/>
    </source>
</evidence>
<keyword evidence="5" id="KW-1003">Cell membrane</keyword>
<dbReference type="EMBL" id="CP001814">
    <property type="protein sequence ID" value="ACZ85930.1"/>
    <property type="molecule type" value="Genomic_DNA"/>
</dbReference>
<dbReference type="InterPro" id="IPR004680">
    <property type="entry name" value="Cit_transptr-like_dom"/>
</dbReference>
<keyword evidence="4" id="KW-0813">Transport</keyword>
<evidence type="ECO:0000256" key="1">
    <source>
        <dbReference type="ARBA" id="ARBA00004651"/>
    </source>
</evidence>
<evidence type="ECO:0000256" key="9">
    <source>
        <dbReference type="ARBA" id="ARBA00023136"/>
    </source>
</evidence>
<feature type="transmembrane region" description="Helical" evidence="10">
    <location>
        <begin position="333"/>
        <end position="358"/>
    </location>
</feature>
<evidence type="ECO:0000259" key="11">
    <source>
        <dbReference type="Pfam" id="PF03600"/>
    </source>
</evidence>
<gene>
    <name evidence="12" type="ordered locus">Sros_2976</name>
</gene>
<feature type="transmembrane region" description="Helical" evidence="10">
    <location>
        <begin position="12"/>
        <end position="31"/>
    </location>
</feature>
<proteinExistence type="inferred from homology"/>
<dbReference type="GO" id="GO:0015105">
    <property type="term" value="F:arsenite transmembrane transporter activity"/>
    <property type="evidence" value="ECO:0007669"/>
    <property type="project" value="InterPro"/>
</dbReference>
<dbReference type="PRINTS" id="PR00758">
    <property type="entry name" value="ARSENICPUMP"/>
</dbReference>
<dbReference type="eggNOG" id="COG1055">
    <property type="taxonomic scope" value="Bacteria"/>
</dbReference>
<comment type="similarity">
    <text evidence="2">Belongs to the ArsB family.</text>
</comment>
<feature type="transmembrane region" description="Helical" evidence="10">
    <location>
        <begin position="255"/>
        <end position="276"/>
    </location>
</feature>
<evidence type="ECO:0000256" key="8">
    <source>
        <dbReference type="ARBA" id="ARBA00022989"/>
    </source>
</evidence>
<keyword evidence="6 10" id="KW-0812">Transmembrane</keyword>
<feature type="transmembrane region" description="Helical" evidence="10">
    <location>
        <begin position="208"/>
        <end position="226"/>
    </location>
</feature>
<keyword evidence="9 10" id="KW-0472">Membrane</keyword>
<dbReference type="PANTHER" id="PTHR43302:SF5">
    <property type="entry name" value="TRANSPORTER ARSB-RELATED"/>
    <property type="match status" value="1"/>
</dbReference>
<dbReference type="AlphaFoldDB" id="D2B8E0"/>
<comment type="subcellular location">
    <subcellularLocation>
        <location evidence="1">Cell membrane</location>
        <topology evidence="1">Multi-pass membrane protein</topology>
    </subcellularLocation>
</comment>
<feature type="transmembrane region" description="Helical" evidence="10">
    <location>
        <begin position="232"/>
        <end position="248"/>
    </location>
</feature>
<dbReference type="RefSeq" id="WP_012889675.1">
    <property type="nucleotide sequence ID" value="NC_013595.1"/>
</dbReference>
<dbReference type="GO" id="GO:0046685">
    <property type="term" value="P:response to arsenic-containing substance"/>
    <property type="evidence" value="ECO:0007669"/>
    <property type="project" value="UniProtKB-KW"/>
</dbReference>
<name>D2B8E0_STRRD</name>
<keyword evidence="8 10" id="KW-1133">Transmembrane helix</keyword>
<evidence type="ECO:0000313" key="12">
    <source>
        <dbReference type="EMBL" id="ACZ85930.1"/>
    </source>
</evidence>
<dbReference type="Proteomes" id="UP000002029">
    <property type="component" value="Chromosome"/>
</dbReference>
<evidence type="ECO:0000256" key="7">
    <source>
        <dbReference type="ARBA" id="ARBA00022849"/>
    </source>
</evidence>
<feature type="transmembrane region" description="Helical" evidence="10">
    <location>
        <begin position="81"/>
        <end position="99"/>
    </location>
</feature>
<evidence type="ECO:0000313" key="13">
    <source>
        <dbReference type="Proteomes" id="UP000002029"/>
    </source>
</evidence>
<feature type="transmembrane region" description="Helical" evidence="10">
    <location>
        <begin position="370"/>
        <end position="394"/>
    </location>
</feature>
<feature type="transmembrane region" description="Helical" evidence="10">
    <location>
        <begin position="131"/>
        <end position="151"/>
    </location>
</feature>
<accession>D2B8E0</accession>
<protein>
    <submittedName>
        <fullName evidence="12">Arsenical pump membrane protein</fullName>
    </submittedName>
</protein>
<feature type="transmembrane region" description="Helical" evidence="10">
    <location>
        <begin position="105"/>
        <end position="124"/>
    </location>
</feature>
<dbReference type="OrthoDB" id="9774335at2"/>
<feature type="transmembrane region" description="Helical" evidence="10">
    <location>
        <begin position="43"/>
        <end position="60"/>
    </location>
</feature>
<dbReference type="PANTHER" id="PTHR43302">
    <property type="entry name" value="TRANSPORTER ARSB-RELATED"/>
    <property type="match status" value="1"/>
</dbReference>
<evidence type="ECO:0000256" key="3">
    <source>
        <dbReference type="ARBA" id="ARBA00009843"/>
    </source>
</evidence>
<dbReference type="InterPro" id="IPR000802">
    <property type="entry name" value="Arsenical_pump_ArsB"/>
</dbReference>
<organism evidence="12 13">
    <name type="scientific">Streptosporangium roseum (strain ATCC 12428 / DSM 43021 / JCM 3005 / KCTC 9067 / NCIMB 10171 / NRRL 2505 / NI 9100)</name>
    <dbReference type="NCBI Taxonomy" id="479432"/>
    <lineage>
        <taxon>Bacteria</taxon>
        <taxon>Bacillati</taxon>
        <taxon>Actinomycetota</taxon>
        <taxon>Actinomycetes</taxon>
        <taxon>Streptosporangiales</taxon>
        <taxon>Streptosporangiaceae</taxon>
        <taxon>Streptosporangium</taxon>
    </lineage>
</organism>
<evidence type="ECO:0000256" key="4">
    <source>
        <dbReference type="ARBA" id="ARBA00022448"/>
    </source>
</evidence>
<evidence type="ECO:0000256" key="10">
    <source>
        <dbReference type="SAM" id="Phobius"/>
    </source>
</evidence>
<dbReference type="HOGENOM" id="CLU_043931_0_0_11"/>
<sequence length="396" mass="42193">MVGVLRRLSVLDWIRVGLLGLGLLAVVTELLPVEDAAGEVERIAPILLFLVAVIVLAELVKEAQVFDVIAARLAAAGRGHYVVLFLLCTAFASLVTMFLNLDTTAVLLTPVMLALAARTGIAALPLAMTTVWLANTASLFLPVSNLTNLLAMERLGLSTKEFAGRLWLPQLVSVAVTMVFLWVFFWRRGRRGADRYDPPPPVPVADPLLFRTAATVCVLFIAAILLELPIQLAALAAAVLMIAAFAWRDRSKLTLALFPWQLLVFVTGLFLVVPTLSRYGLAGLMSALAGTGGDGDGAYRAAAVGAGLSNLINNLPAYTAVEKVIPVVNQDQLLALLIGTNIGPVITPWASLATLLWFEWCRRRGVRVPMLTFVLAGAGLAVVGVTATVGVLLLTA</sequence>
<keyword evidence="7" id="KW-0059">Arsenical resistance</keyword>
<keyword evidence="13" id="KW-1185">Reference proteome</keyword>
<dbReference type="GO" id="GO:0005886">
    <property type="term" value="C:plasma membrane"/>
    <property type="evidence" value="ECO:0007669"/>
    <property type="project" value="UniProtKB-SubCell"/>
</dbReference>
<dbReference type="STRING" id="479432.Sros_2976"/>
<reference evidence="12 13" key="1">
    <citation type="journal article" date="2010" name="Stand. Genomic Sci.">
        <title>Complete genome sequence of Streptosporangium roseum type strain (NI 9100).</title>
        <authorList>
            <person name="Nolan M."/>
            <person name="Sikorski J."/>
            <person name="Jando M."/>
            <person name="Lucas S."/>
            <person name="Lapidus A."/>
            <person name="Glavina Del Rio T."/>
            <person name="Chen F."/>
            <person name="Tice H."/>
            <person name="Pitluck S."/>
            <person name="Cheng J.F."/>
            <person name="Chertkov O."/>
            <person name="Sims D."/>
            <person name="Meincke L."/>
            <person name="Brettin T."/>
            <person name="Han C."/>
            <person name="Detter J.C."/>
            <person name="Bruce D."/>
            <person name="Goodwin L."/>
            <person name="Land M."/>
            <person name="Hauser L."/>
            <person name="Chang Y.J."/>
            <person name="Jeffries C.D."/>
            <person name="Ivanova N."/>
            <person name="Mavromatis K."/>
            <person name="Mikhailova N."/>
            <person name="Chen A."/>
            <person name="Palaniappan K."/>
            <person name="Chain P."/>
            <person name="Rohde M."/>
            <person name="Goker M."/>
            <person name="Bristow J."/>
            <person name="Eisen J.A."/>
            <person name="Markowitz V."/>
            <person name="Hugenholtz P."/>
            <person name="Kyrpides N.C."/>
            <person name="Klenk H.P."/>
        </authorList>
    </citation>
    <scope>NUCLEOTIDE SEQUENCE [LARGE SCALE GENOMIC DNA]</scope>
    <source>
        <strain evidence="13">ATCC 12428 / DSM 43021 / JCM 3005 / NI 9100</strain>
    </source>
</reference>
<dbReference type="KEGG" id="sro:Sros_2976"/>
<evidence type="ECO:0000256" key="2">
    <source>
        <dbReference type="ARBA" id="ARBA00006433"/>
    </source>
</evidence>
<feature type="transmembrane region" description="Helical" evidence="10">
    <location>
        <begin position="166"/>
        <end position="187"/>
    </location>
</feature>
<evidence type="ECO:0000256" key="5">
    <source>
        <dbReference type="ARBA" id="ARBA00022475"/>
    </source>
</evidence>